<proteinExistence type="predicted"/>
<dbReference type="PANTHER" id="PTHR30329:SF21">
    <property type="entry name" value="LIPOPROTEIN YIAD-RELATED"/>
    <property type="match status" value="1"/>
</dbReference>
<dbReference type="RefSeq" id="WP_252855800.1">
    <property type="nucleotide sequence ID" value="NZ_JAMXLR010000092.1"/>
</dbReference>
<sequence>MPFRYATTVLLMLVALVATGCGRVVFTPKGGPPQAQPIALSPQQQQQLAATQQQLQQRANALDRDNQELEALLAQSRQQEQLMRDQTVAMQQQLQATTDRLAAMQTDNQKLLADKQQLQNRTQALTASASVQQPVGAEIRANNTLLKPLQSANMAGVSVRQDGDTIRVTIAGDTLFAPGSPQFQPGADQLLRSVASDLMSNYPEHRIGIEGHTDSQTGLSAQYPTPHHLSVAQATVVYEQLRQSFGAAPEQLFVIGHGANHPLVSNATPAGQAQNRRIELVVYPETTRRR</sequence>
<dbReference type="Gene3D" id="3.30.1330.60">
    <property type="entry name" value="OmpA-like domain"/>
    <property type="match status" value="1"/>
</dbReference>
<gene>
    <name evidence="4" type="ORF">NG895_27620</name>
</gene>
<dbReference type="Pfam" id="PF00691">
    <property type="entry name" value="OmpA"/>
    <property type="match status" value="1"/>
</dbReference>
<name>A0A9X2FEN5_9BACT</name>
<dbReference type="InterPro" id="IPR050330">
    <property type="entry name" value="Bact_OuterMem_StrucFunc"/>
</dbReference>
<evidence type="ECO:0000259" key="3">
    <source>
        <dbReference type="PROSITE" id="PS51123"/>
    </source>
</evidence>
<dbReference type="PANTHER" id="PTHR30329">
    <property type="entry name" value="STATOR ELEMENT OF FLAGELLAR MOTOR COMPLEX"/>
    <property type="match status" value="1"/>
</dbReference>
<dbReference type="AlphaFoldDB" id="A0A9X2FEN5"/>
<feature type="domain" description="OmpA-like" evidence="3">
    <location>
        <begin position="163"/>
        <end position="286"/>
    </location>
</feature>
<organism evidence="4 5">
    <name type="scientific">Aeoliella straminimaris</name>
    <dbReference type="NCBI Taxonomy" id="2954799"/>
    <lineage>
        <taxon>Bacteria</taxon>
        <taxon>Pseudomonadati</taxon>
        <taxon>Planctomycetota</taxon>
        <taxon>Planctomycetia</taxon>
        <taxon>Pirellulales</taxon>
        <taxon>Lacipirellulaceae</taxon>
        <taxon>Aeoliella</taxon>
    </lineage>
</organism>
<dbReference type="CDD" id="cd07185">
    <property type="entry name" value="OmpA_C-like"/>
    <property type="match status" value="1"/>
</dbReference>
<dbReference type="Proteomes" id="UP001155241">
    <property type="component" value="Unassembled WGS sequence"/>
</dbReference>
<evidence type="ECO:0000256" key="1">
    <source>
        <dbReference type="PROSITE-ProRule" id="PRU00473"/>
    </source>
</evidence>
<evidence type="ECO:0000313" key="4">
    <source>
        <dbReference type="EMBL" id="MCO6047690.1"/>
    </source>
</evidence>
<dbReference type="PROSITE" id="PS51257">
    <property type="entry name" value="PROKAR_LIPOPROTEIN"/>
    <property type="match status" value="1"/>
</dbReference>
<feature type="coiled-coil region" evidence="2">
    <location>
        <begin position="45"/>
        <end position="128"/>
    </location>
</feature>
<comment type="caution">
    <text evidence="4">The sequence shown here is derived from an EMBL/GenBank/DDBJ whole genome shotgun (WGS) entry which is preliminary data.</text>
</comment>
<protein>
    <submittedName>
        <fullName evidence="4">OmpA family protein</fullName>
    </submittedName>
</protein>
<keyword evidence="2" id="KW-0175">Coiled coil</keyword>
<dbReference type="GO" id="GO:0016020">
    <property type="term" value="C:membrane"/>
    <property type="evidence" value="ECO:0007669"/>
    <property type="project" value="UniProtKB-UniRule"/>
</dbReference>
<dbReference type="EMBL" id="JAMXLR010000092">
    <property type="protein sequence ID" value="MCO6047690.1"/>
    <property type="molecule type" value="Genomic_DNA"/>
</dbReference>
<evidence type="ECO:0000256" key="2">
    <source>
        <dbReference type="SAM" id="Coils"/>
    </source>
</evidence>
<dbReference type="InterPro" id="IPR006665">
    <property type="entry name" value="OmpA-like"/>
</dbReference>
<accession>A0A9X2FEN5</accession>
<keyword evidence="5" id="KW-1185">Reference proteome</keyword>
<keyword evidence="1" id="KW-0472">Membrane</keyword>
<dbReference type="PROSITE" id="PS51123">
    <property type="entry name" value="OMPA_2"/>
    <property type="match status" value="1"/>
</dbReference>
<evidence type="ECO:0000313" key="5">
    <source>
        <dbReference type="Proteomes" id="UP001155241"/>
    </source>
</evidence>
<dbReference type="InterPro" id="IPR036737">
    <property type="entry name" value="OmpA-like_sf"/>
</dbReference>
<dbReference type="SUPFAM" id="SSF103088">
    <property type="entry name" value="OmpA-like"/>
    <property type="match status" value="1"/>
</dbReference>
<reference evidence="4" key="1">
    <citation type="submission" date="2022-06" db="EMBL/GenBank/DDBJ databases">
        <title>Aeoliella straminimaris, a novel planctomycete from sediments.</title>
        <authorList>
            <person name="Vitorino I.R."/>
            <person name="Lage O.M."/>
        </authorList>
    </citation>
    <scope>NUCLEOTIDE SEQUENCE</scope>
    <source>
        <strain evidence="4">ICT_H6.2</strain>
    </source>
</reference>